<reference evidence="1" key="1">
    <citation type="submission" date="2018-05" db="EMBL/GenBank/DDBJ databases">
        <authorList>
            <person name="Lanie J.A."/>
            <person name="Ng W.-L."/>
            <person name="Kazmierczak K.M."/>
            <person name="Andrzejewski T.M."/>
            <person name="Davidsen T.M."/>
            <person name="Wayne K.J."/>
            <person name="Tettelin H."/>
            <person name="Glass J.I."/>
            <person name="Rusch D."/>
            <person name="Podicherti R."/>
            <person name="Tsui H.-C.T."/>
            <person name="Winkler M.E."/>
        </authorList>
    </citation>
    <scope>NUCLEOTIDE SEQUENCE</scope>
</reference>
<dbReference type="AlphaFoldDB" id="A0A381YFU8"/>
<name>A0A381YFU8_9ZZZZ</name>
<organism evidence="1">
    <name type="scientific">marine metagenome</name>
    <dbReference type="NCBI Taxonomy" id="408172"/>
    <lineage>
        <taxon>unclassified sequences</taxon>
        <taxon>metagenomes</taxon>
        <taxon>ecological metagenomes</taxon>
    </lineage>
</organism>
<protein>
    <submittedName>
        <fullName evidence="1">Uncharacterized protein</fullName>
    </submittedName>
</protein>
<dbReference type="EMBL" id="UINC01018056">
    <property type="protein sequence ID" value="SVA75472.1"/>
    <property type="molecule type" value="Genomic_DNA"/>
</dbReference>
<sequence>MQRITHSNKPIIKCLEWQLVRNQSAQDLRHGIDVVQLN</sequence>
<proteinExistence type="predicted"/>
<accession>A0A381YFU8</accession>
<evidence type="ECO:0000313" key="1">
    <source>
        <dbReference type="EMBL" id="SVA75472.1"/>
    </source>
</evidence>
<gene>
    <name evidence="1" type="ORF">METZ01_LOCUS128326</name>
</gene>